<gene>
    <name evidence="1" type="ORF">GUJ93_ZPchr0004g38687</name>
</gene>
<accession>A0A8J5SB30</accession>
<evidence type="ECO:0000313" key="2">
    <source>
        <dbReference type="Proteomes" id="UP000729402"/>
    </source>
</evidence>
<organism evidence="1 2">
    <name type="scientific">Zizania palustris</name>
    <name type="common">Northern wild rice</name>
    <dbReference type="NCBI Taxonomy" id="103762"/>
    <lineage>
        <taxon>Eukaryota</taxon>
        <taxon>Viridiplantae</taxon>
        <taxon>Streptophyta</taxon>
        <taxon>Embryophyta</taxon>
        <taxon>Tracheophyta</taxon>
        <taxon>Spermatophyta</taxon>
        <taxon>Magnoliopsida</taxon>
        <taxon>Liliopsida</taxon>
        <taxon>Poales</taxon>
        <taxon>Poaceae</taxon>
        <taxon>BOP clade</taxon>
        <taxon>Oryzoideae</taxon>
        <taxon>Oryzeae</taxon>
        <taxon>Zizaniinae</taxon>
        <taxon>Zizania</taxon>
    </lineage>
</organism>
<reference evidence="1" key="1">
    <citation type="journal article" date="2021" name="bioRxiv">
        <title>Whole Genome Assembly and Annotation of Northern Wild Rice, Zizania palustris L., Supports a Whole Genome Duplication in the Zizania Genus.</title>
        <authorList>
            <person name="Haas M."/>
            <person name="Kono T."/>
            <person name="Macchietto M."/>
            <person name="Millas R."/>
            <person name="McGilp L."/>
            <person name="Shao M."/>
            <person name="Duquette J."/>
            <person name="Hirsch C.N."/>
            <person name="Kimball J."/>
        </authorList>
    </citation>
    <scope>NUCLEOTIDE SEQUENCE</scope>
    <source>
        <tissue evidence="1">Fresh leaf tissue</tissue>
    </source>
</reference>
<sequence length="109" mass="11620">MSSSSASRRSSSTPTTGRSIHTAIAATMSSLDDIKVALAKMMVQLQDLSIAIQTLSTTTAKNSQAIQCPQPPTNLGACWGKSVFTLTGLTTTFNERQDEALCSKPTLRR</sequence>
<dbReference type="EMBL" id="JAAALK010000285">
    <property type="protein sequence ID" value="KAG8064692.1"/>
    <property type="molecule type" value="Genomic_DNA"/>
</dbReference>
<reference evidence="1" key="2">
    <citation type="submission" date="2021-02" db="EMBL/GenBank/DDBJ databases">
        <authorList>
            <person name="Kimball J.A."/>
            <person name="Haas M.W."/>
            <person name="Macchietto M."/>
            <person name="Kono T."/>
            <person name="Duquette J."/>
            <person name="Shao M."/>
        </authorList>
    </citation>
    <scope>NUCLEOTIDE SEQUENCE</scope>
    <source>
        <tissue evidence="1">Fresh leaf tissue</tissue>
    </source>
</reference>
<keyword evidence="2" id="KW-1185">Reference proteome</keyword>
<protein>
    <submittedName>
        <fullName evidence="1">Uncharacterized protein</fullName>
    </submittedName>
</protein>
<name>A0A8J5SB30_ZIZPA</name>
<dbReference type="Proteomes" id="UP000729402">
    <property type="component" value="Unassembled WGS sequence"/>
</dbReference>
<proteinExistence type="predicted"/>
<comment type="caution">
    <text evidence="1">The sequence shown here is derived from an EMBL/GenBank/DDBJ whole genome shotgun (WGS) entry which is preliminary data.</text>
</comment>
<evidence type="ECO:0000313" key="1">
    <source>
        <dbReference type="EMBL" id="KAG8064692.1"/>
    </source>
</evidence>
<dbReference type="AlphaFoldDB" id="A0A8J5SB30"/>